<feature type="transmembrane region" description="Helical" evidence="37">
    <location>
        <begin position="744"/>
        <end position="765"/>
    </location>
</feature>
<keyword evidence="21 35" id="KW-0482">Metalloprotease</keyword>
<evidence type="ECO:0000256" key="5">
    <source>
        <dbReference type="ARBA" id="ARBA00004221"/>
    </source>
</evidence>
<evidence type="ECO:0000256" key="30">
    <source>
        <dbReference type="PIRSR" id="PIRSR601548-2"/>
    </source>
</evidence>
<feature type="signal peptide" evidence="38">
    <location>
        <begin position="1"/>
        <end position="17"/>
    </location>
</feature>
<keyword evidence="25" id="KW-0868">Chloride</keyword>
<evidence type="ECO:0000256" key="4">
    <source>
        <dbReference type="ARBA" id="ARBA00004138"/>
    </source>
</evidence>
<evidence type="ECO:0000256" key="10">
    <source>
        <dbReference type="ARBA" id="ARBA00022475"/>
    </source>
</evidence>
<keyword evidence="41" id="KW-1185">Reference proteome</keyword>
<feature type="binding site" evidence="30">
    <location>
        <position position="516"/>
    </location>
    <ligand>
        <name>chloride</name>
        <dbReference type="ChEBI" id="CHEBI:17996"/>
        <label>1</label>
    </ligand>
</feature>
<dbReference type="GO" id="GO:0004180">
    <property type="term" value="F:carboxypeptidase activity"/>
    <property type="evidence" value="ECO:0007669"/>
    <property type="project" value="UniProtKB-KW"/>
</dbReference>
<keyword evidence="23 32" id="KW-1015">Disulfide bond</keyword>
<feature type="disulfide bond" evidence="32 34">
    <location>
        <begin position="133"/>
        <end position="141"/>
    </location>
</feature>
<evidence type="ECO:0000256" key="20">
    <source>
        <dbReference type="ARBA" id="ARBA00022989"/>
    </source>
</evidence>
<comment type="subcellular location">
    <subcellularLocation>
        <location evidence="5">Apical cell membrane</location>
    </subcellularLocation>
    <subcellularLocation>
        <location evidence="6">Cell membrane</location>
        <topology evidence="6">Single-pass type I membrane protein</topology>
    </subcellularLocation>
    <subcellularLocation>
        <location evidence="4">Cell projection</location>
        <location evidence="4">Cilium</location>
    </subcellularLocation>
    <subcellularLocation>
        <location evidence="7">Cytoplasm</location>
    </subcellularLocation>
    <subcellularLocation>
        <location evidence="8">Secreted</location>
    </subcellularLocation>
</comment>
<organism evidence="40 41">
    <name type="scientific">Anabas testudineus</name>
    <name type="common">Climbing perch</name>
    <name type="synonym">Anthias testudineus</name>
    <dbReference type="NCBI Taxonomy" id="64144"/>
    <lineage>
        <taxon>Eukaryota</taxon>
        <taxon>Metazoa</taxon>
        <taxon>Chordata</taxon>
        <taxon>Craniata</taxon>
        <taxon>Vertebrata</taxon>
        <taxon>Euteleostomi</taxon>
        <taxon>Actinopterygii</taxon>
        <taxon>Neopterygii</taxon>
        <taxon>Teleostei</taxon>
        <taxon>Neoteleostei</taxon>
        <taxon>Acanthomorphata</taxon>
        <taxon>Anabantaria</taxon>
        <taxon>Anabantiformes</taxon>
        <taxon>Anabantoidei</taxon>
        <taxon>Anabantidae</taxon>
        <taxon>Anabas</taxon>
    </lineage>
</organism>
<feature type="disulfide bond" evidence="32">
    <location>
        <begin position="532"/>
        <end position="544"/>
    </location>
</feature>
<evidence type="ECO:0000256" key="3">
    <source>
        <dbReference type="ARBA" id="ARBA00001923"/>
    </source>
</evidence>
<keyword evidence="16 31" id="KW-0479">Metal-binding</keyword>
<feature type="binding site" evidence="33">
    <location>
        <position position="404"/>
    </location>
    <ligand>
        <name>Zn(2+)</name>
        <dbReference type="ChEBI" id="CHEBI:29105"/>
        <label>2</label>
        <note>catalytic</note>
    </ligand>
</feature>
<keyword evidence="20 37" id="KW-1133">Transmembrane helix</keyword>
<evidence type="ECO:0000256" key="31">
    <source>
        <dbReference type="PIRSR" id="PIRSR601548-3"/>
    </source>
</evidence>
<feature type="disulfide bond" evidence="32 34">
    <location>
        <begin position="345"/>
        <end position="363"/>
    </location>
</feature>
<evidence type="ECO:0000256" key="1">
    <source>
        <dbReference type="ARBA" id="ARBA00000796"/>
    </source>
</evidence>
<comment type="cofactor">
    <cofactor evidence="3">
        <name>chloride</name>
        <dbReference type="ChEBI" id="CHEBI:17996"/>
    </cofactor>
</comment>
<keyword evidence="10" id="KW-1003">Cell membrane</keyword>
<evidence type="ECO:0000313" key="41">
    <source>
        <dbReference type="Proteomes" id="UP000265040"/>
    </source>
</evidence>
<feature type="binding site" evidence="31">
    <location>
        <position position="404"/>
    </location>
    <ligand>
        <name>Zn(2+)</name>
        <dbReference type="ChEBI" id="CHEBI:29105"/>
        <label>1</label>
        <note>catalytic</note>
    </ligand>
</feature>
<evidence type="ECO:0000256" key="2">
    <source>
        <dbReference type="ARBA" id="ARBA00001502"/>
    </source>
</evidence>
<reference evidence="40" key="2">
    <citation type="submission" date="2025-08" db="UniProtKB">
        <authorList>
            <consortium name="Ensembl"/>
        </authorList>
    </citation>
    <scope>IDENTIFICATION</scope>
</reference>
<evidence type="ECO:0000256" key="25">
    <source>
        <dbReference type="ARBA" id="ARBA00023214"/>
    </source>
</evidence>
<dbReference type="SUPFAM" id="SSF55486">
    <property type="entry name" value="Metalloproteases ('zincins'), catalytic domain"/>
    <property type="match status" value="1"/>
</dbReference>
<keyword evidence="17 38" id="KW-0732">Signal</keyword>
<evidence type="ECO:0000256" key="22">
    <source>
        <dbReference type="ARBA" id="ARBA00023136"/>
    </source>
</evidence>
<feature type="region of interest" description="Disordered" evidence="36">
    <location>
        <begin position="772"/>
        <end position="805"/>
    </location>
</feature>
<dbReference type="GO" id="GO:0006508">
    <property type="term" value="P:proteolysis"/>
    <property type="evidence" value="ECO:0007669"/>
    <property type="project" value="UniProtKB-KW"/>
</dbReference>
<evidence type="ECO:0000256" key="13">
    <source>
        <dbReference type="ARBA" id="ARBA00022553"/>
    </source>
</evidence>
<evidence type="ECO:0000256" key="16">
    <source>
        <dbReference type="ARBA" id="ARBA00022723"/>
    </source>
</evidence>
<dbReference type="PANTHER" id="PTHR10514:SF24">
    <property type="entry name" value="ANGIOTENSIN-CONVERTING ENZYME 2"/>
    <property type="match status" value="1"/>
</dbReference>
<evidence type="ECO:0000256" key="21">
    <source>
        <dbReference type="ARBA" id="ARBA00023049"/>
    </source>
</evidence>
<feature type="chain" id="PRO_5030080643" description="Angiotensin-converting enzyme" evidence="38">
    <location>
        <begin position="18"/>
        <end position="805"/>
    </location>
</feature>
<dbReference type="Pfam" id="PF16959">
    <property type="entry name" value="Collectrin"/>
    <property type="match status" value="1"/>
</dbReference>
<feature type="domain" description="Collectrin-like" evidence="39">
    <location>
        <begin position="618"/>
        <end position="805"/>
    </location>
</feature>
<dbReference type="GO" id="GO:0016324">
    <property type="term" value="C:apical plasma membrane"/>
    <property type="evidence" value="ECO:0007669"/>
    <property type="project" value="UniProtKB-SubCell"/>
</dbReference>
<feature type="binding site" evidence="30">
    <location>
        <position position="207"/>
    </location>
    <ligand>
        <name>chloride</name>
        <dbReference type="ChEBI" id="CHEBI:17996"/>
        <label>1</label>
    </ligand>
</feature>
<gene>
    <name evidence="40" type="primary">ACE2</name>
</gene>
<dbReference type="EC" id="3.4.-.-" evidence="35"/>
<evidence type="ECO:0000259" key="39">
    <source>
        <dbReference type="PROSITE" id="PS52010"/>
    </source>
</evidence>
<dbReference type="GO" id="GO:0005737">
    <property type="term" value="C:cytoplasm"/>
    <property type="evidence" value="ECO:0007669"/>
    <property type="project" value="UniProtKB-SubCell"/>
</dbReference>
<dbReference type="STRING" id="64144.ENSATEP00000023481"/>
<dbReference type="GeneTree" id="ENSGT00940000158077"/>
<evidence type="ECO:0000256" key="33">
    <source>
        <dbReference type="PIRSR" id="PIRSR601548-8"/>
    </source>
</evidence>
<dbReference type="InterPro" id="IPR001548">
    <property type="entry name" value="Peptidase_M2"/>
</dbReference>
<feature type="active site" description="Proton acceptor 1" evidence="27">
    <location>
        <position position="377"/>
    </location>
</feature>
<dbReference type="AlphaFoldDB" id="A0A3Q1K1H1"/>
<comment type="caution">
    <text evidence="34">Lacks conserved residue(s) required for the propagation of feature annotation.</text>
</comment>
<dbReference type="PANTHER" id="PTHR10514">
    <property type="entry name" value="ANGIOTENSIN-CONVERTING ENZYME"/>
    <property type="match status" value="1"/>
</dbReference>
<dbReference type="Pfam" id="PF01401">
    <property type="entry name" value="Peptidase_M2"/>
    <property type="match status" value="1"/>
</dbReference>
<evidence type="ECO:0000256" key="34">
    <source>
        <dbReference type="PROSITE-ProRule" id="PRU01355"/>
    </source>
</evidence>
<evidence type="ECO:0000256" key="38">
    <source>
        <dbReference type="SAM" id="SignalP"/>
    </source>
</evidence>
<dbReference type="OrthoDB" id="10029630at2759"/>
<keyword evidence="24 28" id="KW-0325">Glycoprotein</keyword>
<dbReference type="Ensembl" id="ENSATET00000023857.3">
    <property type="protein sequence ID" value="ENSATEP00000023481.2"/>
    <property type="gene ID" value="ENSATEG00000016171.3"/>
</dbReference>
<proteinExistence type="inferred from homology"/>
<comment type="cofactor">
    <cofactor evidence="35">
        <name>Zn(2+)</name>
        <dbReference type="ChEBI" id="CHEBI:29105"/>
    </cofactor>
    <text evidence="35">Binds 1 zinc ion per subunit.</text>
</comment>
<evidence type="ECO:0000256" key="14">
    <source>
        <dbReference type="ARBA" id="ARBA00022670"/>
    </source>
</evidence>
<evidence type="ECO:0000256" key="15">
    <source>
        <dbReference type="ARBA" id="ARBA00022692"/>
    </source>
</evidence>
<feature type="binding site" evidence="33">
    <location>
        <position position="376"/>
    </location>
    <ligand>
        <name>Zn(2+)</name>
        <dbReference type="ChEBI" id="CHEBI:29105"/>
        <label>2</label>
        <note>catalytic</note>
    </ligand>
</feature>
<dbReference type="CDD" id="cd06461">
    <property type="entry name" value="M2_ACE"/>
    <property type="match status" value="1"/>
</dbReference>
<feature type="binding site" evidence="31">
    <location>
        <position position="376"/>
    </location>
    <ligand>
        <name>Zn(2+)</name>
        <dbReference type="ChEBI" id="CHEBI:29105"/>
        <label>1</label>
        <note>catalytic</note>
    </ligand>
</feature>
<keyword evidence="26" id="KW-0966">Cell projection</keyword>
<evidence type="ECO:0000256" key="37">
    <source>
        <dbReference type="SAM" id="Phobius"/>
    </source>
</evidence>
<comment type="catalytic activity">
    <reaction evidence="2">
        <text>angiotensin II + H2O = angiotensin-(1-7) + L-phenylalanine</text>
        <dbReference type="Rhea" id="RHEA:26554"/>
        <dbReference type="ChEBI" id="CHEBI:15377"/>
        <dbReference type="ChEBI" id="CHEBI:58095"/>
        <dbReference type="ChEBI" id="CHEBI:58506"/>
        <dbReference type="ChEBI" id="CHEBI:58922"/>
        <dbReference type="EC" id="3.4.17.23"/>
    </reaction>
    <physiologicalReaction direction="left-to-right" evidence="2">
        <dbReference type="Rhea" id="RHEA:26555"/>
    </physiologicalReaction>
</comment>
<evidence type="ECO:0000256" key="19">
    <source>
        <dbReference type="ARBA" id="ARBA00022833"/>
    </source>
</evidence>
<feature type="active site" description="Proton acceptor 2" evidence="29">
    <location>
        <position position="377"/>
    </location>
</feature>
<dbReference type="GO" id="GO:0008237">
    <property type="term" value="F:metallopeptidase activity"/>
    <property type="evidence" value="ECO:0007669"/>
    <property type="project" value="UniProtKB-KW"/>
</dbReference>
<evidence type="ECO:0000256" key="26">
    <source>
        <dbReference type="ARBA" id="ARBA00023273"/>
    </source>
</evidence>
<evidence type="ECO:0000256" key="8">
    <source>
        <dbReference type="ARBA" id="ARBA00004613"/>
    </source>
</evidence>
<keyword evidence="14 35" id="KW-0645">Protease</keyword>
<comment type="similarity">
    <text evidence="9 34 35">Belongs to the peptidase M2 family.</text>
</comment>
<evidence type="ECO:0000313" key="40">
    <source>
        <dbReference type="Ensembl" id="ENSATEP00000023481.2"/>
    </source>
</evidence>
<dbReference type="GO" id="GO:0005615">
    <property type="term" value="C:extracellular space"/>
    <property type="evidence" value="ECO:0007669"/>
    <property type="project" value="TreeGrafter"/>
</dbReference>
<feature type="glycosylation site" description="N-linked (GlcNAc...) asparagine; partial" evidence="28">
    <location>
        <position position="330"/>
    </location>
</feature>
<name>A0A3Q1K1H1_ANATE</name>
<evidence type="ECO:0000256" key="9">
    <source>
        <dbReference type="ARBA" id="ARBA00008139"/>
    </source>
</evidence>
<sequence>SASTGWALLAVGCVVSAQSDVENSAREFLQRFDEEATQRMYQYSLASWAYNTDITKENSDKLSQQGQIWSSFYAQMSEESLKFAIDQISDPEIKLQLISLQDKGSGALSSDKAAYLSKIMSEMSTIYSTATVCLMDDPLNCQTLEPGLELVMANSTDYAERLHVWEGWRREVGKRMRPLYEDYVDLKNEAAKLNGFEDYGAYWRNNYETIEEDAQFKYTRDQLMQDVRSLYKEILPLYKELHAYVRAQLIKVYPGHIDPEGPLPAHLLGDMWGRFWTNLYPLSVPYPEKTDIDVSVAMVEKGWTERRLFEEAEKFFMSVGLYEMFDNFWNNSMFVKPEDGRKVVCHPTAWDLGNREDFRIKMCSKVNMDDFLTAHHEMGHNQYQMAYRNQSYLLRDGANEGFHEAVGEIMSLSAATPGHLKNLDLLPADFIYDEETEINFLLKQALTIVATLPFTYMLEEWRWQVFAGNIPKDKWMERWWEMKRELVGVVEPVPRDETYCDPPALFHVSGDYSFIRYFTRTIYQFQFQKALCDAAGHTDVLSTCDITGSTAAGTKLKNMLEMGRSQSWTRALHTISGDVRMDAGPLLAYFQKLHVWLQAENQKHGRTVGWNTATDPYSDYAIKVRISLKTALGNNAYPWNDNEMYLFKASVAYALRQYYSLKNETLLFTAENVLTYKDTPRISFYMVVTNPSTPSIYIPKDDVEAAIRLSRGRINDAFQLDDRTLEFVGIPGTLAPPAKQPVEVWLVVFGVVMGVVVLTGVYLIISGARERKKKSKRGLENPYDSNTDGQTNKAFDNSDDEQTGF</sequence>
<keyword evidence="19 31" id="KW-0862">Zinc</keyword>
<dbReference type="PROSITE" id="PS52010">
    <property type="entry name" value="COLLECTRIN_LIKE"/>
    <property type="match status" value="1"/>
</dbReference>
<evidence type="ECO:0000256" key="27">
    <source>
        <dbReference type="PIRSR" id="PIRSR601548-1"/>
    </source>
</evidence>
<evidence type="ECO:0000256" key="24">
    <source>
        <dbReference type="ARBA" id="ARBA00023180"/>
    </source>
</evidence>
<evidence type="ECO:0000256" key="12">
    <source>
        <dbReference type="ARBA" id="ARBA00022525"/>
    </source>
</evidence>
<dbReference type="GO" id="GO:0005929">
    <property type="term" value="C:cilium"/>
    <property type="evidence" value="ECO:0007669"/>
    <property type="project" value="UniProtKB-SubCell"/>
</dbReference>
<keyword evidence="12" id="KW-0964">Secreted</keyword>
<keyword evidence="18 35" id="KW-0378">Hydrolase</keyword>
<evidence type="ECO:0000256" key="11">
    <source>
        <dbReference type="ARBA" id="ARBA00022490"/>
    </source>
</evidence>
<evidence type="ECO:0000256" key="29">
    <source>
        <dbReference type="PIRSR" id="PIRSR601548-11"/>
    </source>
</evidence>
<evidence type="ECO:0000256" key="36">
    <source>
        <dbReference type="SAM" id="MobiDB-lite"/>
    </source>
</evidence>
<keyword evidence="15 37" id="KW-0812">Transmembrane</keyword>
<evidence type="ECO:0000256" key="18">
    <source>
        <dbReference type="ARBA" id="ARBA00022801"/>
    </source>
</evidence>
<dbReference type="GO" id="GO:0008241">
    <property type="term" value="F:peptidyl-dipeptidase activity"/>
    <property type="evidence" value="ECO:0007669"/>
    <property type="project" value="InterPro"/>
</dbReference>
<keyword evidence="35" id="KW-0121">Carboxypeptidase</keyword>
<evidence type="ECO:0000256" key="17">
    <source>
        <dbReference type="ARBA" id="ARBA00022729"/>
    </source>
</evidence>
<keyword evidence="13" id="KW-0597">Phosphoprotein</keyword>
<dbReference type="InterPro" id="IPR031588">
    <property type="entry name" value="Collectrin_dom"/>
</dbReference>
<evidence type="ECO:0000256" key="32">
    <source>
        <dbReference type="PIRSR" id="PIRSR601548-4"/>
    </source>
</evidence>
<feature type="active site" description="Proton donor 2" evidence="29">
    <location>
        <position position="507"/>
    </location>
</feature>
<keyword evidence="11" id="KW-0963">Cytoplasm</keyword>
<evidence type="ECO:0000256" key="6">
    <source>
        <dbReference type="ARBA" id="ARBA00004251"/>
    </source>
</evidence>
<accession>A0A3Q1K1H1</accession>
<feature type="binding site" evidence="33">
    <location>
        <position position="380"/>
    </location>
    <ligand>
        <name>Zn(2+)</name>
        <dbReference type="ChEBI" id="CHEBI:29105"/>
        <label>2</label>
        <note>catalytic</note>
    </ligand>
</feature>
<dbReference type="PRINTS" id="PR00791">
    <property type="entry name" value="PEPDIPTASEA"/>
</dbReference>
<reference evidence="40" key="1">
    <citation type="submission" date="2021-04" db="EMBL/GenBank/DDBJ databases">
        <authorList>
            <consortium name="Wellcome Sanger Institute Data Sharing"/>
        </authorList>
    </citation>
    <scope>NUCLEOTIDE SEQUENCE [LARGE SCALE GENOMIC DNA]</scope>
</reference>
<comment type="catalytic activity">
    <reaction evidence="1">
        <text>angiotensin I + H2O = angiotensin-(1-9) + L-leucine</text>
        <dbReference type="Rhea" id="RHEA:63532"/>
        <dbReference type="ChEBI" id="CHEBI:15377"/>
        <dbReference type="ChEBI" id="CHEBI:57427"/>
        <dbReference type="ChEBI" id="CHEBI:147350"/>
        <dbReference type="ChEBI" id="CHEBI:147351"/>
    </reaction>
    <physiologicalReaction direction="left-to-right" evidence="1">
        <dbReference type="Rhea" id="RHEA:63533"/>
    </physiologicalReaction>
</comment>
<feature type="active site" description="Proton donor 1" evidence="27">
    <location>
        <position position="507"/>
    </location>
</feature>
<reference evidence="40" key="3">
    <citation type="submission" date="2025-09" db="UniProtKB">
        <authorList>
            <consortium name="Ensembl"/>
        </authorList>
    </citation>
    <scope>IDENTIFICATION</scope>
</reference>
<dbReference type="GO" id="GO:0046872">
    <property type="term" value="F:metal ion binding"/>
    <property type="evidence" value="ECO:0007669"/>
    <property type="project" value="UniProtKB-KW"/>
</dbReference>
<evidence type="ECO:0000256" key="7">
    <source>
        <dbReference type="ARBA" id="ARBA00004496"/>
    </source>
</evidence>
<dbReference type="Proteomes" id="UP000265040">
    <property type="component" value="Chromosome 3"/>
</dbReference>
<evidence type="ECO:0000256" key="23">
    <source>
        <dbReference type="ARBA" id="ARBA00023157"/>
    </source>
</evidence>
<protein>
    <recommendedName>
        <fullName evidence="35">Angiotensin-converting enzyme</fullName>
        <ecNumber evidence="35">3.4.-.-</ecNumber>
    </recommendedName>
</protein>
<feature type="compositionally biased region" description="Polar residues" evidence="36">
    <location>
        <begin position="783"/>
        <end position="795"/>
    </location>
</feature>
<feature type="binding site" evidence="31">
    <location>
        <position position="380"/>
    </location>
    <ligand>
        <name>Zn(2+)</name>
        <dbReference type="ChEBI" id="CHEBI:29105"/>
        <label>1</label>
        <note>catalytic</note>
    </ligand>
</feature>
<evidence type="ECO:0000256" key="35">
    <source>
        <dbReference type="RuleBase" id="RU361144"/>
    </source>
</evidence>
<keyword evidence="22 37" id="KW-0472">Membrane</keyword>
<dbReference type="PROSITE" id="PS52011">
    <property type="entry name" value="PEPTIDASE_M2"/>
    <property type="match status" value="1"/>
</dbReference>
<dbReference type="Gene3D" id="1.10.1370.30">
    <property type="match status" value="1"/>
</dbReference>
<evidence type="ECO:0000256" key="28">
    <source>
        <dbReference type="PIRSR" id="PIRSR601548-10"/>
    </source>
</evidence>